<dbReference type="SUPFAM" id="SSF50969">
    <property type="entry name" value="YVTN repeat-like/Quinoprotein amine dehydrogenase"/>
    <property type="match status" value="1"/>
</dbReference>
<dbReference type="AlphaFoldDB" id="A0A2W7I8M0"/>
<name>A0A2W7I8M0_9FLAO</name>
<keyword evidence="2" id="KW-1185">Reference proteome</keyword>
<dbReference type="Proteomes" id="UP000249542">
    <property type="component" value="Unassembled WGS sequence"/>
</dbReference>
<dbReference type="EMBL" id="QKYV01000002">
    <property type="protein sequence ID" value="PZW42478.1"/>
    <property type="molecule type" value="Genomic_DNA"/>
</dbReference>
<dbReference type="InterPro" id="IPR011044">
    <property type="entry name" value="Quino_amine_DH_bsu"/>
</dbReference>
<reference evidence="1 2" key="1">
    <citation type="submission" date="2018-06" db="EMBL/GenBank/DDBJ databases">
        <title>Genomic Encyclopedia of Archaeal and Bacterial Type Strains, Phase II (KMG-II): from individual species to whole genera.</title>
        <authorList>
            <person name="Goeker M."/>
        </authorList>
    </citation>
    <scope>NUCLEOTIDE SEQUENCE [LARGE SCALE GENOMIC DNA]</scope>
    <source>
        <strain evidence="1 2">DSM 15361</strain>
    </source>
</reference>
<dbReference type="RefSeq" id="WP_111540136.1">
    <property type="nucleotide sequence ID" value="NZ_QKYV01000002.1"/>
</dbReference>
<protein>
    <submittedName>
        <fullName evidence="1">Uncharacterized protein</fullName>
    </submittedName>
</protein>
<accession>A0A2W7I8M0</accession>
<evidence type="ECO:0000313" key="2">
    <source>
        <dbReference type="Proteomes" id="UP000249542"/>
    </source>
</evidence>
<organism evidence="1 2">
    <name type="scientific">Mesonia algae</name>
    <dbReference type="NCBI Taxonomy" id="213248"/>
    <lineage>
        <taxon>Bacteria</taxon>
        <taxon>Pseudomonadati</taxon>
        <taxon>Bacteroidota</taxon>
        <taxon>Flavobacteriia</taxon>
        <taxon>Flavobacteriales</taxon>
        <taxon>Flavobacteriaceae</taxon>
        <taxon>Mesonia</taxon>
    </lineage>
</organism>
<proteinExistence type="predicted"/>
<gene>
    <name evidence="1" type="ORF">LX95_00790</name>
</gene>
<comment type="caution">
    <text evidence="1">The sequence shown here is derived from an EMBL/GenBank/DDBJ whole genome shotgun (WGS) entry which is preliminary data.</text>
</comment>
<evidence type="ECO:0000313" key="1">
    <source>
        <dbReference type="EMBL" id="PZW42478.1"/>
    </source>
</evidence>
<sequence>MEITNKDIQQIKDEWNKQGSKYASDVNAMVEFGETKGWENWKGEEPRDGRGHLADTLFQLLKDANKNNTVSQFRTDFPPAHTPLVQLMKEKGQSIMQLQFINEQKIVFVTGAPYEQRQAYILDNNDILELDTSIAAVGKSKQNNVFAIAANNIISTTQGWEGDIIATFQLDETKNIGITELIPFNDGLKILLVSSDGIYVISNTGENMIHPLPDPEDDEWEPYMDMENATLSNDNKYIVVGDQCYDHRVLDNNGKEIAEIGTQSSYPDFCLFSKDDKQLITNSCHFYNGITIGVATSDFESINIPAYEGGEDCITIEDGMRVYCGVSTSEFYILGDAFGYIKAVDTKGNCIWKHFLGSTITGITISEDEKTLWIGAASGMLHKLQLNQGLRDNHTIGTANHYEDFRIIFWKEEPVLKW</sequence>